<dbReference type="SMART" id="SM00944">
    <property type="entry name" value="Pro-kuma_activ"/>
    <property type="match status" value="1"/>
</dbReference>
<organism evidence="12 13">
    <name type="scientific">Sphagnurus paluster</name>
    <dbReference type="NCBI Taxonomy" id="117069"/>
    <lineage>
        <taxon>Eukaryota</taxon>
        <taxon>Fungi</taxon>
        <taxon>Dikarya</taxon>
        <taxon>Basidiomycota</taxon>
        <taxon>Agaricomycotina</taxon>
        <taxon>Agaricomycetes</taxon>
        <taxon>Agaricomycetidae</taxon>
        <taxon>Agaricales</taxon>
        <taxon>Tricholomatineae</taxon>
        <taxon>Lyophyllaceae</taxon>
        <taxon>Sphagnurus</taxon>
    </lineage>
</organism>
<dbReference type="Proteomes" id="UP000717328">
    <property type="component" value="Unassembled WGS sequence"/>
</dbReference>
<dbReference type="EMBL" id="JABCKI010000382">
    <property type="protein sequence ID" value="KAG5650703.1"/>
    <property type="molecule type" value="Genomic_DNA"/>
</dbReference>
<dbReference type="OrthoDB" id="409122at2759"/>
<keyword evidence="8" id="KW-0865">Zymogen</keyword>
<evidence type="ECO:0000256" key="2">
    <source>
        <dbReference type="ARBA" id="ARBA00004239"/>
    </source>
</evidence>
<protein>
    <recommendedName>
        <fullName evidence="11">Peptidase S53 domain-containing protein</fullName>
    </recommendedName>
</protein>
<sequence length="425" mass="46798">MLRPFILLGVLFPLYKAKPLYETRAGYVVHEKRTIEPDWQLERRVAQDAPLAFRIGLKQRNLDQLPDLLLAVSDPASPSYGQHWTQEQIVSRFAPPDTAVASVRAWLEAEGVEPKRIRRSVNQAWVEVRGATAGEVERLLDTQYHVYKRDGGGAFIASGSYSLPRSISDVVDFVTPTIQSDVGFDETQSLAPELGVLHRKRAAKPAAPTGCDTSVTPDCLRSLYNMTYTPKATGKNSLGIVNYYANIYLQSDLDTFFRNYSPALVGKSPKFVSIDGGTLEKDDKTSAGEAGWILQYAMSLVQPQNVTLLQLGNKQTGEFRTFNQWLDAVDGSYCTSKGGDDLTFDPQLPDIRPGGLQIHDCGTVKPPYVVSNSQATQEHAYSQFYLQRQCSEFGKLGLMGVTVLYAAGNTGTSSTVTGYCLDKNG</sequence>
<dbReference type="SUPFAM" id="SSF52743">
    <property type="entry name" value="Subtilisin-like"/>
    <property type="match status" value="1"/>
</dbReference>
<keyword evidence="5" id="KW-0378">Hydrolase</keyword>
<evidence type="ECO:0000256" key="10">
    <source>
        <dbReference type="SAM" id="SignalP"/>
    </source>
</evidence>
<feature type="domain" description="Peptidase S53" evidence="11">
    <location>
        <begin position="214"/>
        <end position="425"/>
    </location>
</feature>
<reference evidence="12" key="1">
    <citation type="submission" date="2021-02" db="EMBL/GenBank/DDBJ databases">
        <authorList>
            <person name="Nieuwenhuis M."/>
            <person name="Van De Peppel L.J.J."/>
        </authorList>
    </citation>
    <scope>NUCLEOTIDE SEQUENCE</scope>
    <source>
        <strain evidence="12">D49</strain>
    </source>
</reference>
<evidence type="ECO:0000313" key="13">
    <source>
        <dbReference type="Proteomes" id="UP000717328"/>
    </source>
</evidence>
<dbReference type="GO" id="GO:0046872">
    <property type="term" value="F:metal ion binding"/>
    <property type="evidence" value="ECO:0007669"/>
    <property type="project" value="UniProtKB-KW"/>
</dbReference>
<comment type="caution">
    <text evidence="9">Lacks conserved residue(s) required for the propagation of feature annotation.</text>
</comment>
<evidence type="ECO:0000256" key="7">
    <source>
        <dbReference type="ARBA" id="ARBA00022837"/>
    </source>
</evidence>
<comment type="subcellular location">
    <subcellularLocation>
        <location evidence="2">Secreted</location>
        <location evidence="2">Extracellular space</location>
    </subcellularLocation>
</comment>
<keyword evidence="6" id="KW-0720">Serine protease</keyword>
<dbReference type="InterPro" id="IPR050819">
    <property type="entry name" value="Tripeptidyl-peptidase_I"/>
</dbReference>
<dbReference type="PANTHER" id="PTHR14218:SF19">
    <property type="entry name" value="SERINE PROTEASE AORO, PUTATIVE (AFU_ORTHOLOGUE AFUA_6G10250)-RELATED"/>
    <property type="match status" value="1"/>
</dbReference>
<keyword evidence="3" id="KW-0645">Protease</keyword>
<evidence type="ECO:0000256" key="8">
    <source>
        <dbReference type="ARBA" id="ARBA00023145"/>
    </source>
</evidence>
<dbReference type="Pfam" id="PF09286">
    <property type="entry name" value="Pro-kuma_activ"/>
    <property type="match status" value="1"/>
</dbReference>
<dbReference type="SUPFAM" id="SSF54897">
    <property type="entry name" value="Protease propeptides/inhibitors"/>
    <property type="match status" value="1"/>
</dbReference>
<evidence type="ECO:0000256" key="4">
    <source>
        <dbReference type="ARBA" id="ARBA00022723"/>
    </source>
</evidence>
<accession>A0A9P7GLG7</accession>
<evidence type="ECO:0000256" key="5">
    <source>
        <dbReference type="ARBA" id="ARBA00022801"/>
    </source>
</evidence>
<feature type="chain" id="PRO_5040116576" description="Peptidase S53 domain-containing protein" evidence="10">
    <location>
        <begin position="18"/>
        <end position="425"/>
    </location>
</feature>
<evidence type="ECO:0000259" key="11">
    <source>
        <dbReference type="PROSITE" id="PS51695"/>
    </source>
</evidence>
<evidence type="ECO:0000256" key="1">
    <source>
        <dbReference type="ARBA" id="ARBA00001913"/>
    </source>
</evidence>
<dbReference type="InterPro" id="IPR036852">
    <property type="entry name" value="Peptidase_S8/S53_dom_sf"/>
</dbReference>
<dbReference type="GO" id="GO:0006508">
    <property type="term" value="P:proteolysis"/>
    <property type="evidence" value="ECO:0007669"/>
    <property type="project" value="UniProtKB-KW"/>
</dbReference>
<dbReference type="InterPro" id="IPR015366">
    <property type="entry name" value="S53_propep"/>
</dbReference>
<dbReference type="AlphaFoldDB" id="A0A9P7GLG7"/>
<evidence type="ECO:0000256" key="3">
    <source>
        <dbReference type="ARBA" id="ARBA00022670"/>
    </source>
</evidence>
<comment type="caution">
    <text evidence="12">The sequence shown here is derived from an EMBL/GenBank/DDBJ whole genome shotgun (WGS) entry which is preliminary data.</text>
</comment>
<comment type="cofactor">
    <cofactor evidence="1">
        <name>Ca(2+)</name>
        <dbReference type="ChEBI" id="CHEBI:29108"/>
    </cofactor>
</comment>
<dbReference type="GO" id="GO:0005576">
    <property type="term" value="C:extracellular region"/>
    <property type="evidence" value="ECO:0007669"/>
    <property type="project" value="UniProtKB-SubCell"/>
</dbReference>
<evidence type="ECO:0000256" key="6">
    <source>
        <dbReference type="ARBA" id="ARBA00022825"/>
    </source>
</evidence>
<evidence type="ECO:0000256" key="9">
    <source>
        <dbReference type="PROSITE-ProRule" id="PRU01032"/>
    </source>
</evidence>
<evidence type="ECO:0000313" key="12">
    <source>
        <dbReference type="EMBL" id="KAG5650703.1"/>
    </source>
</evidence>
<dbReference type="GO" id="GO:0008240">
    <property type="term" value="F:tripeptidyl-peptidase activity"/>
    <property type="evidence" value="ECO:0007669"/>
    <property type="project" value="TreeGrafter"/>
</dbReference>
<feature type="signal peptide" evidence="10">
    <location>
        <begin position="1"/>
        <end position="17"/>
    </location>
</feature>
<keyword evidence="13" id="KW-1185">Reference proteome</keyword>
<dbReference type="InterPro" id="IPR030400">
    <property type="entry name" value="Sedolisin_dom"/>
</dbReference>
<keyword evidence="4" id="KW-0479">Metal-binding</keyword>
<dbReference type="CDD" id="cd11377">
    <property type="entry name" value="Pro-peptidase_S53"/>
    <property type="match status" value="1"/>
</dbReference>
<dbReference type="PANTHER" id="PTHR14218">
    <property type="entry name" value="PROTEASE S8 TRIPEPTIDYL PEPTIDASE I CLN2"/>
    <property type="match status" value="1"/>
</dbReference>
<dbReference type="PROSITE" id="PS51695">
    <property type="entry name" value="SEDOLISIN"/>
    <property type="match status" value="1"/>
</dbReference>
<dbReference type="GO" id="GO:0004252">
    <property type="term" value="F:serine-type endopeptidase activity"/>
    <property type="evidence" value="ECO:0007669"/>
    <property type="project" value="InterPro"/>
</dbReference>
<proteinExistence type="predicted"/>
<dbReference type="Gene3D" id="3.40.50.200">
    <property type="entry name" value="Peptidase S8/S53 domain"/>
    <property type="match status" value="1"/>
</dbReference>
<reference evidence="12" key="2">
    <citation type="submission" date="2021-10" db="EMBL/GenBank/DDBJ databases">
        <title>Phylogenomics reveals ancestral predisposition of the termite-cultivated fungus Termitomyces towards a domesticated lifestyle.</title>
        <authorList>
            <person name="Auxier B."/>
            <person name="Grum-Grzhimaylo A."/>
            <person name="Cardenas M.E."/>
            <person name="Lodge J.D."/>
            <person name="Laessoe T."/>
            <person name="Pedersen O."/>
            <person name="Smith M.E."/>
            <person name="Kuyper T.W."/>
            <person name="Franco-Molano E.A."/>
            <person name="Baroni T.J."/>
            <person name="Aanen D.K."/>
        </authorList>
    </citation>
    <scope>NUCLEOTIDE SEQUENCE</scope>
    <source>
        <strain evidence="12">D49</strain>
    </source>
</reference>
<gene>
    <name evidence="12" type="ORF">H0H81_011309</name>
</gene>
<name>A0A9P7GLG7_9AGAR</name>
<keyword evidence="7" id="KW-0106">Calcium</keyword>
<keyword evidence="10" id="KW-0732">Signal</keyword>